<evidence type="ECO:0000313" key="4">
    <source>
        <dbReference type="EMBL" id="KAJ9151237.1"/>
    </source>
</evidence>
<feature type="region of interest" description="Disordered" evidence="1">
    <location>
        <begin position="1"/>
        <end position="39"/>
    </location>
</feature>
<accession>A0AA38S026</accession>
<keyword evidence="2" id="KW-1133">Transmembrane helix</keyword>
<name>A0AA38S026_9PEZI</name>
<reference evidence="4" key="1">
    <citation type="submission" date="2022-07" db="EMBL/GenBank/DDBJ databases">
        <title>Fungi with potential for degradation of polypropylene.</title>
        <authorList>
            <person name="Gostincar C."/>
        </authorList>
    </citation>
    <scope>NUCLEOTIDE SEQUENCE</scope>
    <source>
        <strain evidence="4">EXF-13308</strain>
    </source>
</reference>
<dbReference type="PANTHER" id="PTHR42078:SF1">
    <property type="entry name" value="GLUCAN 1, 4-ALPHA-GLUCOSIDASE"/>
    <property type="match status" value="1"/>
</dbReference>
<protein>
    <submittedName>
        <fullName evidence="4">Glucan 4-alpha-glucosidase-like protein</fullName>
    </submittedName>
</protein>
<feature type="compositionally biased region" description="Polar residues" evidence="1">
    <location>
        <begin position="150"/>
        <end position="159"/>
    </location>
</feature>
<feature type="transmembrane region" description="Helical" evidence="2">
    <location>
        <begin position="190"/>
        <end position="221"/>
    </location>
</feature>
<dbReference type="InterPro" id="IPR056722">
    <property type="entry name" value="DUF7820"/>
</dbReference>
<evidence type="ECO:0000256" key="2">
    <source>
        <dbReference type="SAM" id="Phobius"/>
    </source>
</evidence>
<comment type="caution">
    <text evidence="4">The sequence shown here is derived from an EMBL/GenBank/DDBJ whole genome shotgun (WGS) entry which is preliminary data.</text>
</comment>
<dbReference type="EMBL" id="JANBVO010000006">
    <property type="protein sequence ID" value="KAJ9151237.1"/>
    <property type="molecule type" value="Genomic_DNA"/>
</dbReference>
<gene>
    <name evidence="4" type="ORF">NKR23_g3282</name>
</gene>
<evidence type="ECO:0000313" key="5">
    <source>
        <dbReference type="Proteomes" id="UP001174694"/>
    </source>
</evidence>
<dbReference type="Proteomes" id="UP001174694">
    <property type="component" value="Unassembled WGS sequence"/>
</dbReference>
<feature type="region of interest" description="Disordered" evidence="1">
    <location>
        <begin position="445"/>
        <end position="479"/>
    </location>
</feature>
<feature type="compositionally biased region" description="Low complexity" evidence="1">
    <location>
        <begin position="465"/>
        <end position="479"/>
    </location>
</feature>
<proteinExistence type="predicted"/>
<dbReference type="AlphaFoldDB" id="A0AA38S026"/>
<feature type="compositionally biased region" description="Polar residues" evidence="1">
    <location>
        <begin position="1"/>
        <end position="26"/>
    </location>
</feature>
<keyword evidence="2" id="KW-0812">Transmembrane</keyword>
<keyword evidence="5" id="KW-1185">Reference proteome</keyword>
<feature type="domain" description="DUF7820" evidence="3">
    <location>
        <begin position="240"/>
        <end position="573"/>
    </location>
</feature>
<evidence type="ECO:0000259" key="3">
    <source>
        <dbReference type="Pfam" id="PF25130"/>
    </source>
</evidence>
<evidence type="ECO:0000256" key="1">
    <source>
        <dbReference type="SAM" id="MobiDB-lite"/>
    </source>
</evidence>
<keyword evidence="2" id="KW-0472">Membrane</keyword>
<organism evidence="4 5">
    <name type="scientific">Pleurostoma richardsiae</name>
    <dbReference type="NCBI Taxonomy" id="41990"/>
    <lineage>
        <taxon>Eukaryota</taxon>
        <taxon>Fungi</taxon>
        <taxon>Dikarya</taxon>
        <taxon>Ascomycota</taxon>
        <taxon>Pezizomycotina</taxon>
        <taxon>Sordariomycetes</taxon>
        <taxon>Sordariomycetidae</taxon>
        <taxon>Calosphaeriales</taxon>
        <taxon>Pleurostomataceae</taxon>
        <taxon>Pleurostoma</taxon>
    </lineage>
</organism>
<dbReference type="PANTHER" id="PTHR42078">
    <property type="entry name" value="GLUCAN 1, 4-ALPHA-GLUCOSIDASE"/>
    <property type="match status" value="1"/>
</dbReference>
<feature type="region of interest" description="Disordered" evidence="1">
    <location>
        <begin position="118"/>
        <end position="159"/>
    </location>
</feature>
<sequence length="575" mass="61742">MYPQNTRVARTLSVATSSTAPVSESSFPGPRGPTHPYAMYAQNPVLGSDTVPAPAPNIPVGFPGIPDQYQRRIGPDGEDVADIIGPDGHTEQLPPYTRYPDEAYALKVREMEQPTVTPVAASPIPGAGGIGLATRNPEFESTDDLATPRSRYSTRSFASDASQHEINVAAAGDSEKAPEKKWKERAKRRAFGIVPYWALCLVVFAILIMGIVLGGVIGTFFGKQKRPHSSASSQPDTEPTVTVTYDATPIPTPADLRELPTGTYSLPLGLNKSPNTCFNDTTLSQAWSCNIVFGSAMMTMSLSRNAPQLGKPSNYDISIACNESLTIADGVYSYGAQPPLIPQPMPMELVNDTQDASRGPAWFRMLPYNKTVVLPASLLAVTASATPTAGSKARGYGIFPGPDDFKRKSIAQTGDTPWVCVWPDTFLEVFIYPSQNSSYNLIASSSAGASSTTPAPTQSTPPPATSTSSSPSSTSYSYDPSYTMPPAAYPRVIKVEERRMDFAPAPTCTQVEILPNGATRPIVDEDGDPIEIIIDEIEPSQVSKARYEARDILAASIFARDGPEMSNCGCMWYLT</sequence>
<dbReference type="Pfam" id="PF25130">
    <property type="entry name" value="DUF7820"/>
    <property type="match status" value="1"/>
</dbReference>
<feature type="compositionally biased region" description="Low complexity" evidence="1">
    <location>
        <begin position="445"/>
        <end position="458"/>
    </location>
</feature>